<dbReference type="PROSITE" id="PS51374">
    <property type="entry name" value="NDPK_LIKE"/>
    <property type="match status" value="2"/>
</dbReference>
<keyword evidence="3" id="KW-0206">Cytoskeleton</keyword>
<dbReference type="PRINTS" id="PR01243">
    <property type="entry name" value="NUCDPKINASE"/>
</dbReference>
<feature type="domain" description="DM10" evidence="7">
    <location>
        <begin position="24"/>
        <end position="112"/>
    </location>
</feature>
<dbReference type="GO" id="GO:0005879">
    <property type="term" value="C:axonemal microtubule"/>
    <property type="evidence" value="ECO:0007669"/>
    <property type="project" value="TreeGrafter"/>
</dbReference>
<reference evidence="8 9" key="1">
    <citation type="journal article" date="2024" name="BMC Genomics">
        <title>De novo assembly and annotation of Popillia japonica's genome with initial clues to its potential as an invasive pest.</title>
        <authorList>
            <person name="Cucini C."/>
            <person name="Boschi S."/>
            <person name="Funari R."/>
            <person name="Cardaioli E."/>
            <person name="Iannotti N."/>
            <person name="Marturano G."/>
            <person name="Paoli F."/>
            <person name="Bruttini M."/>
            <person name="Carapelli A."/>
            <person name="Frati F."/>
            <person name="Nardi F."/>
        </authorList>
    </citation>
    <scope>NUCLEOTIDE SEQUENCE [LARGE SCALE GENOMIC DNA]</scope>
    <source>
        <strain evidence="8">DMR45628</strain>
    </source>
</reference>
<evidence type="ECO:0000313" key="8">
    <source>
        <dbReference type="EMBL" id="KAK9722063.1"/>
    </source>
</evidence>
<keyword evidence="8" id="KW-0418">Kinase</keyword>
<feature type="active site" description="Pros-phosphohistidine intermediate" evidence="5">
    <location>
        <position position="382"/>
    </location>
</feature>
<evidence type="ECO:0000256" key="3">
    <source>
        <dbReference type="ARBA" id="ARBA00023212"/>
    </source>
</evidence>
<organism evidence="8 9">
    <name type="scientific">Popillia japonica</name>
    <name type="common">Japanese beetle</name>
    <dbReference type="NCBI Taxonomy" id="7064"/>
    <lineage>
        <taxon>Eukaryota</taxon>
        <taxon>Metazoa</taxon>
        <taxon>Ecdysozoa</taxon>
        <taxon>Arthropoda</taxon>
        <taxon>Hexapoda</taxon>
        <taxon>Insecta</taxon>
        <taxon>Pterygota</taxon>
        <taxon>Neoptera</taxon>
        <taxon>Endopterygota</taxon>
        <taxon>Coleoptera</taxon>
        <taxon>Polyphaga</taxon>
        <taxon>Scarabaeiformia</taxon>
        <taxon>Scarabaeidae</taxon>
        <taxon>Rutelinae</taxon>
        <taxon>Popillia</taxon>
    </lineage>
</organism>
<comment type="subcellular location">
    <subcellularLocation>
        <location evidence="1">Cytoplasm</location>
        <location evidence="1">Cytoskeleton</location>
        <location evidence="1">Cilium axoneme</location>
    </subcellularLocation>
</comment>
<dbReference type="Gene3D" id="3.30.70.141">
    <property type="entry name" value="Nucleoside diphosphate kinase-like domain"/>
    <property type="match status" value="2"/>
</dbReference>
<dbReference type="InterPro" id="IPR037993">
    <property type="entry name" value="NDPk7B"/>
</dbReference>
<feature type="active site" description="Pros-phosphohistidine intermediate" evidence="5">
    <location>
        <position position="227"/>
    </location>
</feature>
<dbReference type="InterPro" id="IPR001564">
    <property type="entry name" value="Nucleoside_diP_kinase"/>
</dbReference>
<evidence type="ECO:0000256" key="6">
    <source>
        <dbReference type="RuleBase" id="RU004011"/>
    </source>
</evidence>
<evidence type="ECO:0000256" key="2">
    <source>
        <dbReference type="ARBA" id="ARBA00022490"/>
    </source>
</evidence>
<dbReference type="InterPro" id="IPR006602">
    <property type="entry name" value="DM10_dom"/>
</dbReference>
<feature type="binding site" evidence="5">
    <location>
        <position position="214"/>
    </location>
    <ligand>
        <name>ATP</name>
        <dbReference type="ChEBI" id="CHEBI:30616"/>
    </ligand>
</feature>
<gene>
    <name evidence="8" type="ORF">QE152_g19869</name>
</gene>
<protein>
    <submittedName>
        <fullName evidence="8">Nucleoside diphosphate kinase</fullName>
    </submittedName>
</protein>
<dbReference type="SMART" id="SM00562">
    <property type="entry name" value="NDK"/>
    <property type="match status" value="2"/>
</dbReference>
<dbReference type="PANTHER" id="PTHR43109:SF2">
    <property type="entry name" value="NUCLEOSIDE DIPHOSPHATE KINASE 7"/>
    <property type="match status" value="1"/>
</dbReference>
<evidence type="ECO:0000256" key="1">
    <source>
        <dbReference type="ARBA" id="ARBA00004430"/>
    </source>
</evidence>
<keyword evidence="9" id="KW-1185">Reference proteome</keyword>
<feature type="binding site" evidence="5">
    <location>
        <position position="224"/>
    </location>
    <ligand>
        <name>ATP</name>
        <dbReference type="ChEBI" id="CHEBI:30616"/>
    </ligand>
</feature>
<dbReference type="InterPro" id="IPR034907">
    <property type="entry name" value="NDK-like_dom"/>
</dbReference>
<comment type="caution">
    <text evidence="5">Lacks conserved residue(s) required for the propagation of feature annotation.</text>
</comment>
<dbReference type="AlphaFoldDB" id="A0AAW1KNY0"/>
<evidence type="ECO:0000259" key="7">
    <source>
        <dbReference type="PROSITE" id="PS51336"/>
    </source>
</evidence>
<dbReference type="CDD" id="cd04412">
    <property type="entry name" value="NDPk7B"/>
    <property type="match status" value="1"/>
</dbReference>
<feature type="binding site" evidence="5">
    <location>
        <position position="194"/>
    </location>
    <ligand>
        <name>ATP</name>
        <dbReference type="ChEBI" id="CHEBI:30616"/>
    </ligand>
</feature>
<dbReference type="GO" id="GO:0006228">
    <property type="term" value="P:UTP biosynthetic process"/>
    <property type="evidence" value="ECO:0007669"/>
    <property type="project" value="InterPro"/>
</dbReference>
<keyword evidence="4" id="KW-0966">Cell projection</keyword>
<evidence type="ECO:0000256" key="4">
    <source>
        <dbReference type="ARBA" id="ARBA00023273"/>
    </source>
</evidence>
<dbReference type="GO" id="GO:0005813">
    <property type="term" value="C:centrosome"/>
    <property type="evidence" value="ECO:0007669"/>
    <property type="project" value="TreeGrafter"/>
</dbReference>
<keyword evidence="2" id="KW-0963">Cytoplasm</keyword>
<dbReference type="GO" id="GO:0006183">
    <property type="term" value="P:GTP biosynthetic process"/>
    <property type="evidence" value="ECO:0007669"/>
    <property type="project" value="InterPro"/>
</dbReference>
<sequence length="402" mass="45995">MITKVWEVVICKYTEMNCNNAFDYNTKLCFKAQWYDYESGYLRNFNLTYFPYDNTLELFDEDFNRMFLRRSASEQIELDNFFIGANLRIYGRQIEIVDYADIYTKNYVSKTKEHTFALVKTSAVNKIGEVINEIQGLGFKICRMRMCIFSRREALDFYEHRKGDVFLPFTVEHLISGPIIGLELVGANVIKTWRDAMGPTDPEVARKTAPHTLRARYGESLAANAFHGSDSFELAVKEACYFFPQGTGTSPPKPTAKFQNSTCCVIKPHVIKDGNFGNVLSSITNSDLFKITALQMIYLTDPDAEEFLEVYKGVIADFHALQMSFLNGPCVVLEISGKQDGIDVHGEFRTFAGPMNSLVARQIRPNSLRALYGRDKYENAIHCTDLPEDTQLELEYFFKILE</sequence>
<comment type="caution">
    <text evidence="8">The sequence shown here is derived from an EMBL/GenBank/DDBJ whole genome shotgun (WGS) entry which is preliminary data.</text>
</comment>
<name>A0AAW1KNY0_POPJA</name>
<proteinExistence type="inferred from homology"/>
<dbReference type="EMBL" id="JASPKY010000192">
    <property type="protein sequence ID" value="KAK9722063.1"/>
    <property type="molecule type" value="Genomic_DNA"/>
</dbReference>
<evidence type="ECO:0000313" key="9">
    <source>
        <dbReference type="Proteomes" id="UP001458880"/>
    </source>
</evidence>
<feature type="binding site" evidence="5">
    <location>
        <position position="200"/>
    </location>
    <ligand>
        <name>ATP</name>
        <dbReference type="ChEBI" id="CHEBI:30616"/>
    </ligand>
</feature>
<dbReference type="GO" id="GO:0004550">
    <property type="term" value="F:nucleoside diphosphate kinase activity"/>
    <property type="evidence" value="ECO:0007669"/>
    <property type="project" value="InterPro"/>
</dbReference>
<dbReference type="Pfam" id="PF00334">
    <property type="entry name" value="NDK"/>
    <property type="match status" value="2"/>
</dbReference>
<dbReference type="Proteomes" id="UP001458880">
    <property type="component" value="Unassembled WGS sequence"/>
</dbReference>
<comment type="similarity">
    <text evidence="5 6">Belongs to the NDK family.</text>
</comment>
<evidence type="ECO:0000256" key="5">
    <source>
        <dbReference type="PROSITE-ProRule" id="PRU00706"/>
    </source>
</evidence>
<dbReference type="GO" id="GO:0006241">
    <property type="term" value="P:CTP biosynthetic process"/>
    <property type="evidence" value="ECO:0007669"/>
    <property type="project" value="InterPro"/>
</dbReference>
<dbReference type="PANTHER" id="PTHR43109">
    <property type="entry name" value="NUCLEOSIDE DIPHOSPHATE KINASE 7"/>
    <property type="match status" value="1"/>
</dbReference>
<dbReference type="SUPFAM" id="SSF54919">
    <property type="entry name" value="Nucleoside diphosphate kinase, NDK"/>
    <property type="match status" value="2"/>
</dbReference>
<dbReference type="PROSITE" id="PS51336">
    <property type="entry name" value="DM10"/>
    <property type="match status" value="1"/>
</dbReference>
<accession>A0AAW1KNY0</accession>
<dbReference type="SMART" id="SM00676">
    <property type="entry name" value="DM10"/>
    <property type="match status" value="1"/>
</dbReference>
<feature type="binding site" evidence="5">
    <location>
        <position position="120"/>
    </location>
    <ligand>
        <name>ATP</name>
        <dbReference type="ChEBI" id="CHEBI:30616"/>
    </ligand>
</feature>
<dbReference type="InterPro" id="IPR036850">
    <property type="entry name" value="NDK-like_dom_sf"/>
</dbReference>
<feature type="binding site" evidence="5">
    <location>
        <position position="166"/>
    </location>
    <ligand>
        <name>ATP</name>
        <dbReference type="ChEBI" id="CHEBI:30616"/>
    </ligand>
</feature>
<keyword evidence="8" id="KW-0808">Transferase</keyword>